<dbReference type="OrthoDB" id="2364331at2759"/>
<gene>
    <name evidence="1" type="primary">ABSGL_11954.1 scaffold 12357</name>
</gene>
<dbReference type="Proteomes" id="UP000078561">
    <property type="component" value="Unassembled WGS sequence"/>
</dbReference>
<keyword evidence="2" id="KW-1185">Reference proteome</keyword>
<protein>
    <submittedName>
        <fullName evidence="1">Uncharacterized protein</fullName>
    </submittedName>
</protein>
<evidence type="ECO:0000313" key="2">
    <source>
        <dbReference type="Proteomes" id="UP000078561"/>
    </source>
</evidence>
<proteinExistence type="predicted"/>
<name>A0A168R4A2_ABSGL</name>
<sequence>MPFVSLLLRNSTQTEEMTSQVAQASEFKSSKLNSSSSTFSVEEIVAYAKTSSTDLENTLELLEPSQVANNETAKNTYEECLQLKTYITNQLCPKIEAEDPHGVQNTLDILTRAIVSFEMMTDAADGDWYVNEGVFYGSTPCPGSPDSYVPDQLAADFSNSGRPIRVKSQCRPKFCFFFASSSLFFSIDISITPQTTRKLYNGH</sequence>
<accession>A0A168R4A2</accession>
<reference evidence="1" key="1">
    <citation type="submission" date="2016-04" db="EMBL/GenBank/DDBJ databases">
        <authorList>
            <person name="Evans L.H."/>
            <person name="Alamgir A."/>
            <person name="Owens N."/>
            <person name="Weber N.D."/>
            <person name="Virtaneva K."/>
            <person name="Barbian K."/>
            <person name="Babar A."/>
            <person name="Rosenke K."/>
        </authorList>
    </citation>
    <scope>NUCLEOTIDE SEQUENCE [LARGE SCALE GENOMIC DNA]</scope>
    <source>
        <strain evidence="1">CBS 101.48</strain>
    </source>
</reference>
<evidence type="ECO:0000313" key="1">
    <source>
        <dbReference type="EMBL" id="SAM06078.1"/>
    </source>
</evidence>
<dbReference type="EMBL" id="LT554489">
    <property type="protein sequence ID" value="SAM06078.1"/>
    <property type="molecule type" value="Genomic_DNA"/>
</dbReference>
<dbReference type="AlphaFoldDB" id="A0A168R4A2"/>
<organism evidence="1">
    <name type="scientific">Absidia glauca</name>
    <name type="common">Pin mould</name>
    <dbReference type="NCBI Taxonomy" id="4829"/>
    <lineage>
        <taxon>Eukaryota</taxon>
        <taxon>Fungi</taxon>
        <taxon>Fungi incertae sedis</taxon>
        <taxon>Mucoromycota</taxon>
        <taxon>Mucoromycotina</taxon>
        <taxon>Mucoromycetes</taxon>
        <taxon>Mucorales</taxon>
        <taxon>Cunninghamellaceae</taxon>
        <taxon>Absidia</taxon>
    </lineage>
</organism>
<dbReference type="InParanoid" id="A0A168R4A2"/>